<evidence type="ECO:0000313" key="1">
    <source>
        <dbReference type="EMBL" id="WNR42807.1"/>
    </source>
</evidence>
<dbReference type="EMBL" id="CP130319">
    <property type="protein sequence ID" value="WNR42807.1"/>
    <property type="molecule type" value="Genomic_DNA"/>
</dbReference>
<name>A0AA96LKK7_9BACL</name>
<evidence type="ECO:0000313" key="2">
    <source>
        <dbReference type="Proteomes" id="UP001304650"/>
    </source>
</evidence>
<dbReference type="RefSeq" id="WP_314796559.1">
    <property type="nucleotide sequence ID" value="NZ_CP130319.1"/>
</dbReference>
<protein>
    <recommendedName>
        <fullName evidence="3">CBM-cenC domain-containing protein</fullName>
    </recommendedName>
</protein>
<accession>A0AA96LKK7</accession>
<dbReference type="Proteomes" id="UP001304650">
    <property type="component" value="Chromosome"/>
</dbReference>
<organism evidence="1 2">
    <name type="scientific">Paenibacillus roseopurpureus</name>
    <dbReference type="NCBI Taxonomy" id="2918901"/>
    <lineage>
        <taxon>Bacteria</taxon>
        <taxon>Bacillati</taxon>
        <taxon>Bacillota</taxon>
        <taxon>Bacilli</taxon>
        <taxon>Bacillales</taxon>
        <taxon>Paenibacillaceae</taxon>
        <taxon>Paenibacillus</taxon>
    </lineage>
</organism>
<keyword evidence="2" id="KW-1185">Reference proteome</keyword>
<dbReference type="KEGG" id="proo:MJB10_16970"/>
<dbReference type="Gene3D" id="2.60.120.260">
    <property type="entry name" value="Galactose-binding domain-like"/>
    <property type="match status" value="1"/>
</dbReference>
<sequence length="146" mass="15406">MQDPDRGAYESQNLIGNPSFEWGSLNGGWIKEQNSTGIAIQNTGSYSGTYKAAFNTKAATKLSQSVTAPTTKTYTVTAYVVTNIASNVQVGADVAGVNQAQQTVTTGSYKKITFTITASVGQSIKVWISAPQSTNGWVGIDDVSVQ</sequence>
<proteinExistence type="predicted"/>
<evidence type="ECO:0008006" key="3">
    <source>
        <dbReference type="Google" id="ProtNLM"/>
    </source>
</evidence>
<dbReference type="AlphaFoldDB" id="A0AA96LKK7"/>
<gene>
    <name evidence="1" type="ORF">MJB10_16970</name>
</gene>
<dbReference type="InterPro" id="IPR008979">
    <property type="entry name" value="Galactose-bd-like_sf"/>
</dbReference>
<dbReference type="SUPFAM" id="SSF49785">
    <property type="entry name" value="Galactose-binding domain-like"/>
    <property type="match status" value="1"/>
</dbReference>
<reference evidence="1" key="1">
    <citation type="submission" date="2022-02" db="EMBL/GenBank/DDBJ databases">
        <title>Paenibacillus sp. MBLB1832 Whole Genome Shotgun Sequencing.</title>
        <authorList>
            <person name="Hwang C.Y."/>
            <person name="Cho E.-S."/>
            <person name="Seo M.-J."/>
        </authorList>
    </citation>
    <scope>NUCLEOTIDE SEQUENCE</scope>
    <source>
        <strain evidence="1">MBLB1832</strain>
    </source>
</reference>